<gene>
    <name evidence="2" type="ORF">D4L85_32035</name>
</gene>
<keyword evidence="3" id="KW-1185">Reference proteome</keyword>
<accession>A0A385SUP1</accession>
<evidence type="ECO:0000256" key="1">
    <source>
        <dbReference type="SAM" id="MobiDB-lite"/>
    </source>
</evidence>
<sequence>MQKDGQKIKPFIFADEMLISGVEWKKLTFLAGCKALTLSDFGEYFYNLGITEGKLGTESCAKNGSGSSSEPLGKDPTGYSR</sequence>
<reference evidence="3" key="1">
    <citation type="submission" date="2018-09" db="EMBL/GenBank/DDBJ databases">
        <title>Chryseolinea sp. KIS68-18 isolated from soil.</title>
        <authorList>
            <person name="Weon H.-Y."/>
            <person name="Kwon S.-W."/>
            <person name="Lee S.A."/>
        </authorList>
    </citation>
    <scope>NUCLEOTIDE SEQUENCE [LARGE SCALE GENOMIC DNA]</scope>
    <source>
        <strain evidence="3">KIS68-18</strain>
    </source>
</reference>
<evidence type="ECO:0000313" key="2">
    <source>
        <dbReference type="EMBL" id="AYB34929.1"/>
    </source>
</evidence>
<proteinExistence type="predicted"/>
<evidence type="ECO:0000313" key="3">
    <source>
        <dbReference type="Proteomes" id="UP000266183"/>
    </source>
</evidence>
<dbReference type="Proteomes" id="UP000266183">
    <property type="component" value="Chromosome"/>
</dbReference>
<protein>
    <submittedName>
        <fullName evidence="2">Uncharacterized protein</fullName>
    </submittedName>
</protein>
<dbReference type="EMBL" id="CP032382">
    <property type="protein sequence ID" value="AYB34929.1"/>
    <property type="molecule type" value="Genomic_DNA"/>
</dbReference>
<dbReference type="KEGG" id="chk:D4L85_32035"/>
<organism evidence="2 3">
    <name type="scientific">Chryseolinea soli</name>
    <dbReference type="NCBI Taxonomy" id="2321403"/>
    <lineage>
        <taxon>Bacteria</taxon>
        <taxon>Pseudomonadati</taxon>
        <taxon>Bacteroidota</taxon>
        <taxon>Cytophagia</taxon>
        <taxon>Cytophagales</taxon>
        <taxon>Fulvivirgaceae</taxon>
        <taxon>Chryseolinea</taxon>
    </lineage>
</organism>
<name>A0A385SUP1_9BACT</name>
<dbReference type="AlphaFoldDB" id="A0A385SUP1"/>
<feature type="region of interest" description="Disordered" evidence="1">
    <location>
        <begin position="58"/>
        <end position="81"/>
    </location>
</feature>
<feature type="compositionally biased region" description="Polar residues" evidence="1">
    <location>
        <begin position="60"/>
        <end position="70"/>
    </location>
</feature>